<dbReference type="EMBL" id="CP036261">
    <property type="protein sequence ID" value="QDS86105.1"/>
    <property type="molecule type" value="Genomic_DNA"/>
</dbReference>
<dbReference type="InterPro" id="IPR027417">
    <property type="entry name" value="P-loop_NTPase"/>
</dbReference>
<name>A0A517LU06_9BACT</name>
<dbReference type="SUPFAM" id="SSF52540">
    <property type="entry name" value="P-loop containing nucleoside triphosphate hydrolases"/>
    <property type="match status" value="1"/>
</dbReference>
<organism evidence="2 3">
    <name type="scientific">Rosistilla ulvae</name>
    <dbReference type="NCBI Taxonomy" id="1930277"/>
    <lineage>
        <taxon>Bacteria</taxon>
        <taxon>Pseudomonadati</taxon>
        <taxon>Planctomycetota</taxon>
        <taxon>Planctomycetia</taxon>
        <taxon>Pirellulales</taxon>
        <taxon>Pirellulaceae</taxon>
        <taxon>Rosistilla</taxon>
    </lineage>
</organism>
<reference evidence="2 3" key="1">
    <citation type="submission" date="2019-02" db="EMBL/GenBank/DDBJ databases">
        <title>Deep-cultivation of Planctomycetes and their phenomic and genomic characterization uncovers novel biology.</title>
        <authorList>
            <person name="Wiegand S."/>
            <person name="Jogler M."/>
            <person name="Boedeker C."/>
            <person name="Pinto D."/>
            <person name="Vollmers J."/>
            <person name="Rivas-Marin E."/>
            <person name="Kohn T."/>
            <person name="Peeters S.H."/>
            <person name="Heuer A."/>
            <person name="Rast P."/>
            <person name="Oberbeckmann S."/>
            <person name="Bunk B."/>
            <person name="Jeske O."/>
            <person name="Meyerdierks A."/>
            <person name="Storesund J.E."/>
            <person name="Kallscheuer N."/>
            <person name="Luecker S."/>
            <person name="Lage O.M."/>
            <person name="Pohl T."/>
            <person name="Merkel B.J."/>
            <person name="Hornburger P."/>
            <person name="Mueller R.-W."/>
            <person name="Bruemmer F."/>
            <person name="Labrenz M."/>
            <person name="Spormann A.M."/>
            <person name="Op den Camp H."/>
            <person name="Overmann J."/>
            <person name="Amann R."/>
            <person name="Jetten M.S.M."/>
            <person name="Mascher T."/>
            <person name="Medema M.H."/>
            <person name="Devos D.P."/>
            <person name="Kaster A.-K."/>
            <person name="Ovreas L."/>
            <person name="Rohde M."/>
            <person name="Galperin M.Y."/>
            <person name="Jogler C."/>
        </authorList>
    </citation>
    <scope>NUCLEOTIDE SEQUENCE [LARGE SCALE GENOMIC DNA]</scope>
    <source>
        <strain evidence="2 3">EC9</strain>
    </source>
</reference>
<dbReference type="GO" id="GO:0005524">
    <property type="term" value="F:ATP binding"/>
    <property type="evidence" value="ECO:0007669"/>
    <property type="project" value="InterPro"/>
</dbReference>
<dbReference type="GO" id="GO:0005829">
    <property type="term" value="C:cytosol"/>
    <property type="evidence" value="ECO:0007669"/>
    <property type="project" value="TreeGrafter"/>
</dbReference>
<feature type="domain" description="SF4 helicase" evidence="1">
    <location>
        <begin position="48"/>
        <end position="281"/>
    </location>
</feature>
<keyword evidence="2" id="KW-0547">Nucleotide-binding</keyword>
<evidence type="ECO:0000313" key="2">
    <source>
        <dbReference type="EMBL" id="QDS86105.1"/>
    </source>
</evidence>
<accession>A0A517LU06</accession>
<dbReference type="InterPro" id="IPR007694">
    <property type="entry name" value="DNA_helicase_DnaB-like_C"/>
</dbReference>
<evidence type="ECO:0000313" key="3">
    <source>
        <dbReference type="Proteomes" id="UP000319557"/>
    </source>
</evidence>
<keyword evidence="2" id="KW-0347">Helicase</keyword>
<dbReference type="Proteomes" id="UP000319557">
    <property type="component" value="Chromosome"/>
</dbReference>
<dbReference type="KEGG" id="ruv:EC9_02630"/>
<keyword evidence="3" id="KW-1185">Reference proteome</keyword>
<keyword evidence="2" id="KW-0067">ATP-binding</keyword>
<gene>
    <name evidence="2" type="ORF">EC9_02630</name>
</gene>
<protein>
    <submittedName>
        <fullName evidence="2">Replicative DNA helicase</fullName>
    </submittedName>
</protein>
<dbReference type="Gene3D" id="3.40.50.300">
    <property type="entry name" value="P-loop containing nucleotide triphosphate hydrolases"/>
    <property type="match status" value="1"/>
</dbReference>
<dbReference type="GO" id="GO:0006260">
    <property type="term" value="P:DNA replication"/>
    <property type="evidence" value="ECO:0007669"/>
    <property type="project" value="InterPro"/>
</dbReference>
<proteinExistence type="predicted"/>
<dbReference type="PANTHER" id="PTHR30153">
    <property type="entry name" value="REPLICATIVE DNA HELICASE DNAB"/>
    <property type="match status" value="1"/>
</dbReference>
<sequence>MTNAKFVTASDSLDSWRDEVLTGKPPTFYKIADSGPLARIEVGPKLITLFGGAPGSGKTAFVMQSVVDALRLNPTLRAVVCNIEMPPEVLLDRQLSRLSGVPLNFIRYRTLNAHHADRIDVAMGTIESVADRLCFVRPPFDLANAAAAATAFTEGHSGGVLLVFDYIQRIAPPGELGDKRGNVDATMSFLRMFADAGAAVIVVSAVGRQKDSKGRSSYSADSMNLASFKESGELEFGADDAFILAPSAEESGIRDLKHLKARHTEPVDISLRFEGAIQAFEAIEPGTTDPHGFSAALNELWDRTDGGGDSWD</sequence>
<keyword evidence="2" id="KW-0378">Hydrolase</keyword>
<dbReference type="AlphaFoldDB" id="A0A517LU06"/>
<evidence type="ECO:0000259" key="1">
    <source>
        <dbReference type="Pfam" id="PF03796"/>
    </source>
</evidence>
<dbReference type="Pfam" id="PF03796">
    <property type="entry name" value="DnaB_C"/>
    <property type="match status" value="1"/>
</dbReference>
<dbReference type="OrthoDB" id="8417311at2"/>
<dbReference type="RefSeq" id="WP_145341696.1">
    <property type="nucleotide sequence ID" value="NZ_CP036261.1"/>
</dbReference>
<dbReference type="PANTHER" id="PTHR30153:SF2">
    <property type="entry name" value="REPLICATIVE DNA HELICASE"/>
    <property type="match status" value="1"/>
</dbReference>
<dbReference type="GO" id="GO:0003678">
    <property type="term" value="F:DNA helicase activity"/>
    <property type="evidence" value="ECO:0007669"/>
    <property type="project" value="InterPro"/>
</dbReference>